<sequence>MMDTRSPVNAVYDNIIEIKCLKECSTFPCPDMMLPSSSSDEEADASPSKQSPRENYSCSVFLPAPPKHVSAMKGGREKEGGSQMKLTVTWAPDVSDPVPTLLSHTVKNKKQQKPRIKKSQKKNGKGQKVSYSKRGSSKGKLYRNRWLHSHDEVFEASSELDDLNAVNHDSYYGTSYYLKTSFTQRFTGLLETRCNMLGCVVY</sequence>
<feature type="region of interest" description="Disordered" evidence="1">
    <location>
        <begin position="33"/>
        <end position="60"/>
    </location>
</feature>
<protein>
    <submittedName>
        <fullName evidence="2">Uncharacterized protein</fullName>
    </submittedName>
</protein>
<dbReference type="EMBL" id="KN639264">
    <property type="protein sequence ID" value="KHN48991.1"/>
    <property type="molecule type" value="Genomic_DNA"/>
</dbReference>
<evidence type="ECO:0000313" key="2">
    <source>
        <dbReference type="EMBL" id="KHN48991.1"/>
    </source>
</evidence>
<reference evidence="2" key="1">
    <citation type="submission" date="2014-07" db="EMBL/GenBank/DDBJ databases">
        <title>Identification of a novel salt tolerance gene in wild soybean by whole-genome sequencing.</title>
        <authorList>
            <person name="Lam H.-M."/>
            <person name="Qi X."/>
            <person name="Li M.-W."/>
            <person name="Liu X."/>
            <person name="Xie M."/>
            <person name="Ni M."/>
            <person name="Xu X."/>
        </authorList>
    </citation>
    <scope>NUCLEOTIDE SEQUENCE [LARGE SCALE GENOMIC DNA]</scope>
    <source>
        <tissue evidence="2">Root</tissue>
    </source>
</reference>
<name>A0A0B2SQL6_GLYSO</name>
<organism evidence="2">
    <name type="scientific">Glycine soja</name>
    <name type="common">Wild soybean</name>
    <dbReference type="NCBI Taxonomy" id="3848"/>
    <lineage>
        <taxon>Eukaryota</taxon>
        <taxon>Viridiplantae</taxon>
        <taxon>Streptophyta</taxon>
        <taxon>Embryophyta</taxon>
        <taxon>Tracheophyta</taxon>
        <taxon>Spermatophyta</taxon>
        <taxon>Magnoliopsida</taxon>
        <taxon>eudicotyledons</taxon>
        <taxon>Gunneridae</taxon>
        <taxon>Pentapetalae</taxon>
        <taxon>rosids</taxon>
        <taxon>fabids</taxon>
        <taxon>Fabales</taxon>
        <taxon>Fabaceae</taxon>
        <taxon>Papilionoideae</taxon>
        <taxon>50 kb inversion clade</taxon>
        <taxon>NPAAA clade</taxon>
        <taxon>indigoferoid/millettioid clade</taxon>
        <taxon>Phaseoleae</taxon>
        <taxon>Glycine</taxon>
        <taxon>Glycine subgen. Soja</taxon>
    </lineage>
</organism>
<accession>A0A0B2SQL6</accession>
<evidence type="ECO:0000256" key="1">
    <source>
        <dbReference type="SAM" id="MobiDB-lite"/>
    </source>
</evidence>
<dbReference type="PANTHER" id="PTHR34952">
    <property type="entry name" value="OS05G0113500 PROTEIN"/>
    <property type="match status" value="1"/>
</dbReference>
<feature type="compositionally biased region" description="Basic residues" evidence="1">
    <location>
        <begin position="106"/>
        <end position="125"/>
    </location>
</feature>
<feature type="compositionally biased region" description="Polar residues" evidence="1">
    <location>
        <begin position="49"/>
        <end position="58"/>
    </location>
</feature>
<gene>
    <name evidence="2" type="ORF">glysoja_025368</name>
</gene>
<dbReference type="Proteomes" id="UP000053555">
    <property type="component" value="Unassembled WGS sequence"/>
</dbReference>
<feature type="region of interest" description="Disordered" evidence="1">
    <location>
        <begin position="105"/>
        <end position="137"/>
    </location>
</feature>
<proteinExistence type="predicted"/>
<dbReference type="PANTHER" id="PTHR34952:SF4">
    <property type="entry name" value="BRI1-KD INTERACTING PROTEIN"/>
    <property type="match status" value="1"/>
</dbReference>
<dbReference type="AlphaFoldDB" id="A0A0B2SQL6"/>